<dbReference type="InterPro" id="IPR009100">
    <property type="entry name" value="AcylCoA_DH/oxidase_NM_dom_sf"/>
</dbReference>
<evidence type="ECO:0000256" key="1">
    <source>
        <dbReference type="ARBA" id="ARBA00023002"/>
    </source>
</evidence>
<dbReference type="InterPro" id="IPR013107">
    <property type="entry name" value="Acyl-CoA_DH_C"/>
</dbReference>
<dbReference type="Proteomes" id="UP000094784">
    <property type="component" value="Unassembled WGS sequence"/>
</dbReference>
<gene>
    <name evidence="3" type="ORF">BG258_20240</name>
</gene>
<dbReference type="Gene3D" id="1.10.540.10">
    <property type="entry name" value="Acyl-CoA dehydrogenase/oxidase, N-terminal domain"/>
    <property type="match status" value="1"/>
</dbReference>
<dbReference type="SUPFAM" id="SSF56645">
    <property type="entry name" value="Acyl-CoA dehydrogenase NM domain-like"/>
    <property type="match status" value="1"/>
</dbReference>
<evidence type="ECO:0000259" key="2">
    <source>
        <dbReference type="Pfam" id="PF08028"/>
    </source>
</evidence>
<dbReference type="InterPro" id="IPR046373">
    <property type="entry name" value="Acyl-CoA_Oxase/DH_mid-dom_sf"/>
</dbReference>
<feature type="domain" description="Acyl-CoA dehydrogenase C-terminal" evidence="2">
    <location>
        <begin position="221"/>
        <end position="344"/>
    </location>
</feature>
<dbReference type="GO" id="GO:0003995">
    <property type="term" value="F:acyl-CoA dehydrogenase activity"/>
    <property type="evidence" value="ECO:0007669"/>
    <property type="project" value="TreeGrafter"/>
</dbReference>
<sequence>MNVMEIKERGQEFEQLGILPQDVLEFMYEQKLFKLFTANELGGKNLDLVEGIKVFQQIAALDGNVGWLVTIGTGGNAFIPAFSQERCEKIFTPKNAVIAGSGYPTGVAVKAEDGYVVTGQWKYCSGADYATTFTMNCLLEQDGVITEKIISCSLDRQDVEVLNDWHAMGLKATASHTIRVNNVRIPEEATFQIGTIRNNYGNAVHTFPFTTFAEASFLSVCLGITENFLEEAFILIKQRNHDAHRAERMGALQFLFMQQQKYFKQFEKQFYTTLSEYWQKHQRDESLTDEELTQFTKMSKEIAAACIEIANKLIRNLGMDAITETAPINRIWRNLYTAAQHGFLTP</sequence>
<organism evidence="3 4">
    <name type="scientific">Lysinibacillus fusiformis</name>
    <dbReference type="NCBI Taxonomy" id="28031"/>
    <lineage>
        <taxon>Bacteria</taxon>
        <taxon>Bacillati</taxon>
        <taxon>Bacillota</taxon>
        <taxon>Bacilli</taxon>
        <taxon>Bacillales</taxon>
        <taxon>Bacillaceae</taxon>
        <taxon>Lysinibacillus</taxon>
    </lineage>
</organism>
<proteinExistence type="predicted"/>
<dbReference type="PANTHER" id="PTHR43884:SF25">
    <property type="entry name" value="ACYL-COA DEHYDROGENASE YDBM-RELATED"/>
    <property type="match status" value="1"/>
</dbReference>
<dbReference type="InterPro" id="IPR037069">
    <property type="entry name" value="AcylCoA_DH/ox_N_sf"/>
</dbReference>
<dbReference type="RefSeq" id="WP_069483107.1">
    <property type="nucleotide sequence ID" value="NZ_KV766182.1"/>
</dbReference>
<evidence type="ECO:0000313" key="3">
    <source>
        <dbReference type="EMBL" id="ODV53714.1"/>
    </source>
</evidence>
<evidence type="ECO:0000313" key="4">
    <source>
        <dbReference type="Proteomes" id="UP000094784"/>
    </source>
</evidence>
<dbReference type="GO" id="GO:0050660">
    <property type="term" value="F:flavin adenine dinucleotide binding"/>
    <property type="evidence" value="ECO:0007669"/>
    <property type="project" value="InterPro"/>
</dbReference>
<dbReference type="Gene3D" id="1.20.140.10">
    <property type="entry name" value="Butyryl-CoA Dehydrogenase, subunit A, domain 3"/>
    <property type="match status" value="1"/>
</dbReference>
<dbReference type="Pfam" id="PF08028">
    <property type="entry name" value="Acyl-CoA_dh_2"/>
    <property type="match status" value="1"/>
</dbReference>
<keyword evidence="1" id="KW-0560">Oxidoreductase</keyword>
<dbReference type="Gene3D" id="2.40.110.10">
    <property type="entry name" value="Butyryl-CoA Dehydrogenase, subunit A, domain 2"/>
    <property type="match status" value="1"/>
</dbReference>
<dbReference type="EMBL" id="MECQ01000003">
    <property type="protein sequence ID" value="ODV53714.1"/>
    <property type="molecule type" value="Genomic_DNA"/>
</dbReference>
<dbReference type="PIRSF" id="PIRSF016578">
    <property type="entry name" value="HsaA"/>
    <property type="match status" value="1"/>
</dbReference>
<reference evidence="3 4" key="1">
    <citation type="submission" date="2016-09" db="EMBL/GenBank/DDBJ databases">
        <title>Draft genome sequence of the soil isolate, Lysinibacillus fusiformis M5, a potential hypoxanthine producer.</title>
        <authorList>
            <person name="Gallegos-Monterrosa R."/>
            <person name="Maroti G."/>
            <person name="Balint B."/>
            <person name="Kovacs A.T."/>
        </authorList>
    </citation>
    <scope>NUCLEOTIDE SEQUENCE [LARGE SCALE GENOMIC DNA]</scope>
    <source>
        <strain evidence="3 4">M5</strain>
    </source>
</reference>
<name>A0A1E4QZT0_9BACI</name>
<dbReference type="AlphaFoldDB" id="A0A1E4QZT0"/>
<comment type="caution">
    <text evidence="3">The sequence shown here is derived from an EMBL/GenBank/DDBJ whole genome shotgun (WGS) entry which is preliminary data.</text>
</comment>
<protein>
    <submittedName>
        <fullName evidence="3">Acyl-CoA dehydrogenase</fullName>
    </submittedName>
</protein>
<dbReference type="OrthoDB" id="1170793at2"/>
<dbReference type="PANTHER" id="PTHR43884">
    <property type="entry name" value="ACYL-COA DEHYDROGENASE"/>
    <property type="match status" value="1"/>
</dbReference>
<accession>A0A1E4QZT0</accession>